<keyword evidence="6" id="KW-1185">Reference proteome</keyword>
<evidence type="ECO:0000256" key="1">
    <source>
        <dbReference type="ARBA" id="ARBA00006247"/>
    </source>
</evidence>
<dbReference type="InterPro" id="IPR011650">
    <property type="entry name" value="Peptidase_M20_dimer"/>
</dbReference>
<dbReference type="AlphaFoldDB" id="A0A439DGZ3"/>
<evidence type="ECO:0000313" key="5">
    <source>
        <dbReference type="EMBL" id="RWA13649.1"/>
    </source>
</evidence>
<dbReference type="PANTHER" id="PTHR32494:SF5">
    <property type="entry name" value="ALLANTOATE AMIDOHYDROLASE"/>
    <property type="match status" value="1"/>
</dbReference>
<reference evidence="5 6" key="1">
    <citation type="submission" date="2018-12" db="EMBL/GenBank/DDBJ databases">
        <title>Draft genome sequence of Xylaria grammica IHI A82.</title>
        <authorList>
            <person name="Buettner E."/>
            <person name="Kellner H."/>
        </authorList>
    </citation>
    <scope>NUCLEOTIDE SEQUENCE [LARGE SCALE GENOMIC DNA]</scope>
    <source>
        <strain evidence="5 6">IHI A82</strain>
    </source>
</reference>
<evidence type="ECO:0000313" key="6">
    <source>
        <dbReference type="Proteomes" id="UP000286045"/>
    </source>
</evidence>
<name>A0A439DGZ3_9PEZI</name>
<dbReference type="InterPro" id="IPR036264">
    <property type="entry name" value="Bact_exopeptidase_dim_dom"/>
</dbReference>
<dbReference type="Pfam" id="PF07687">
    <property type="entry name" value="M20_dimer"/>
    <property type="match status" value="1"/>
</dbReference>
<dbReference type="EMBL" id="RYZI01000022">
    <property type="protein sequence ID" value="RWA13649.1"/>
    <property type="molecule type" value="Genomic_DNA"/>
</dbReference>
<dbReference type="PANTHER" id="PTHR32494">
    <property type="entry name" value="ALLANTOATE DEIMINASE-RELATED"/>
    <property type="match status" value="1"/>
</dbReference>
<sequence>MAIGSMDNDKPGIVLVTGAWYTPIHFEVLKVTLEAQGYETYVPRLPTLGNTGLTWKDDAEAIQETVEKRMDEGKEFVIAAHSYGGVPGCGATKGFTVHERAAAGKRGGFRAILFIAAFAIPEPNVDLLTAFGGKFPAWMAHELPYTGNASSFVHPTAKYAFFNDVPEEDADRYFELLERQSQDAYELPVDRVPSNCGIPHTFLICENDQVSRCEAPMRRVALGLSSKTWLRGTHVAFTPRRALSTRVAGSRTTDIETLKVNQGRLMETLHKTCSWGTGKRWGSGANDTGMSRLALSDADKEVRDWFVDTASSLGCDVKVDAIGNIFAVRPGRREGPATFAGSHLDTQPSGGRYDGILGVLAGIEMLKVLKDHRVETEFPVGVVNWTNEEGARFPVSMSSSGVWAEEIPLETAYGIREVSGTATMRSELERIGYLGSIPASYKSTPMAAHFELHIEQGPILEAEKQKVGVVHGVQAYRWFTVEVTGRDAHTGSTPLGNRADAILLAARLITHSHRLATKHSALASTGILTLTPGSTNTIPGHVSFTLDVRAPADSTVVAMEADLKRDFAALAAGENIQGLLDGATPSKPLEVSWRTDSISPATLFHPDCITAVRASAEAVTGDRKLVRDMSSGAGHDSVYASRRCPASMIFVPSKNGVSHNPEEYTSPEDCAIGAQVLMQSVLRFDRMRASG</sequence>
<organism evidence="5 6">
    <name type="scientific">Xylaria grammica</name>
    <dbReference type="NCBI Taxonomy" id="363999"/>
    <lineage>
        <taxon>Eukaryota</taxon>
        <taxon>Fungi</taxon>
        <taxon>Dikarya</taxon>
        <taxon>Ascomycota</taxon>
        <taxon>Pezizomycotina</taxon>
        <taxon>Sordariomycetes</taxon>
        <taxon>Xylariomycetidae</taxon>
        <taxon>Xylariales</taxon>
        <taxon>Xylariaceae</taxon>
        <taxon>Xylaria</taxon>
    </lineage>
</organism>
<dbReference type="Gene3D" id="3.30.70.360">
    <property type="match status" value="1"/>
</dbReference>
<keyword evidence="2" id="KW-0378">Hydrolase</keyword>
<evidence type="ECO:0000259" key="4">
    <source>
        <dbReference type="Pfam" id="PF12697"/>
    </source>
</evidence>
<dbReference type="InterPro" id="IPR010158">
    <property type="entry name" value="Amidase_Cbmase"/>
</dbReference>
<protein>
    <recommendedName>
        <fullName evidence="7">Peptidase M20 dimerisation domain-containing protein</fullName>
    </recommendedName>
</protein>
<dbReference type="Pfam" id="PF01546">
    <property type="entry name" value="Peptidase_M20"/>
    <property type="match status" value="1"/>
</dbReference>
<dbReference type="Gene3D" id="3.40.50.1820">
    <property type="entry name" value="alpha/beta hydrolase"/>
    <property type="match status" value="1"/>
</dbReference>
<dbReference type="Pfam" id="PF12697">
    <property type="entry name" value="Abhydrolase_6"/>
    <property type="match status" value="1"/>
</dbReference>
<proteinExistence type="inferred from homology"/>
<dbReference type="STRING" id="363999.A0A439DGZ3"/>
<evidence type="ECO:0000259" key="3">
    <source>
        <dbReference type="Pfam" id="PF07687"/>
    </source>
</evidence>
<dbReference type="Gene3D" id="3.40.630.10">
    <property type="entry name" value="Zn peptidases"/>
    <property type="match status" value="1"/>
</dbReference>
<feature type="domain" description="AB hydrolase-1" evidence="4">
    <location>
        <begin position="13"/>
        <end position="237"/>
    </location>
</feature>
<dbReference type="CDD" id="cd03884">
    <property type="entry name" value="M20_bAS"/>
    <property type="match status" value="1"/>
</dbReference>
<comment type="similarity">
    <text evidence="1">Belongs to the peptidase M20A family.</text>
</comment>
<dbReference type="NCBIfam" id="TIGR01879">
    <property type="entry name" value="hydantase"/>
    <property type="match status" value="1"/>
</dbReference>
<feature type="domain" description="Peptidase M20 dimerisation" evidence="3">
    <location>
        <begin position="476"/>
        <end position="570"/>
    </location>
</feature>
<evidence type="ECO:0008006" key="7">
    <source>
        <dbReference type="Google" id="ProtNLM"/>
    </source>
</evidence>
<accession>A0A439DGZ3</accession>
<dbReference type="SUPFAM" id="SSF53474">
    <property type="entry name" value="alpha/beta-Hydrolases"/>
    <property type="match status" value="1"/>
</dbReference>
<evidence type="ECO:0000256" key="2">
    <source>
        <dbReference type="ARBA" id="ARBA00022801"/>
    </source>
</evidence>
<dbReference type="Proteomes" id="UP000286045">
    <property type="component" value="Unassembled WGS sequence"/>
</dbReference>
<dbReference type="InterPro" id="IPR002933">
    <property type="entry name" value="Peptidase_M20"/>
</dbReference>
<dbReference type="SUPFAM" id="SSF53187">
    <property type="entry name" value="Zn-dependent exopeptidases"/>
    <property type="match status" value="1"/>
</dbReference>
<gene>
    <name evidence="5" type="ORF">EKO27_g1443</name>
</gene>
<dbReference type="GO" id="GO:0016813">
    <property type="term" value="F:hydrolase activity, acting on carbon-nitrogen (but not peptide) bonds, in linear amidines"/>
    <property type="evidence" value="ECO:0007669"/>
    <property type="project" value="InterPro"/>
</dbReference>
<dbReference type="SUPFAM" id="SSF55031">
    <property type="entry name" value="Bacterial exopeptidase dimerisation domain"/>
    <property type="match status" value="1"/>
</dbReference>
<dbReference type="InterPro" id="IPR000073">
    <property type="entry name" value="AB_hydrolase_1"/>
</dbReference>
<dbReference type="InterPro" id="IPR029058">
    <property type="entry name" value="AB_hydrolase_fold"/>
</dbReference>
<comment type="caution">
    <text evidence="5">The sequence shown here is derived from an EMBL/GenBank/DDBJ whole genome shotgun (WGS) entry which is preliminary data.</text>
</comment>